<evidence type="ECO:0000256" key="1">
    <source>
        <dbReference type="SAM" id="MobiDB-lite"/>
    </source>
</evidence>
<dbReference type="AlphaFoldDB" id="A0A290Z800"/>
<gene>
    <name evidence="2" type="ORF">CNX65_18900</name>
</gene>
<evidence type="ECO:0000313" key="3">
    <source>
        <dbReference type="Proteomes" id="UP000218505"/>
    </source>
</evidence>
<dbReference type="Proteomes" id="UP000218505">
    <property type="component" value="Chromosome"/>
</dbReference>
<keyword evidence="3" id="KW-1185">Reference proteome</keyword>
<dbReference type="KEGG" id="apre:CNX65_18900"/>
<sequence>MREARTSGSRGDRTRPTSRGNRARPVPRSVSTSTSVSRPIEAGSSARATTSAHAGSEVSCRSSCGATVAEASWACAWQQEFRFAGVTRRRRTRTRASPSRTT</sequence>
<proteinExistence type="predicted"/>
<feature type="compositionally biased region" description="Basic and acidic residues" evidence="1">
    <location>
        <begin position="1"/>
        <end position="15"/>
    </location>
</feature>
<feature type="compositionally biased region" description="Polar residues" evidence="1">
    <location>
        <begin position="46"/>
        <end position="57"/>
    </location>
</feature>
<dbReference type="EMBL" id="CP023445">
    <property type="protein sequence ID" value="ATE55099.1"/>
    <property type="molecule type" value="Genomic_DNA"/>
</dbReference>
<accession>A0A290Z800</accession>
<evidence type="ECO:0000313" key="2">
    <source>
        <dbReference type="EMBL" id="ATE55099.1"/>
    </source>
</evidence>
<feature type="region of interest" description="Disordered" evidence="1">
    <location>
        <begin position="1"/>
        <end position="57"/>
    </location>
</feature>
<feature type="compositionally biased region" description="Low complexity" evidence="1">
    <location>
        <begin position="24"/>
        <end position="39"/>
    </location>
</feature>
<reference evidence="2" key="1">
    <citation type="submission" date="2017-09" db="EMBL/GenBank/DDBJ databases">
        <title>Complete Genome Sequence of ansamitocin-producing Bacterium Actinosynnema pretiosum X47.</title>
        <authorList>
            <person name="Cao G."/>
            <person name="Zong G."/>
            <person name="Zhong C."/>
            <person name="Fu J."/>
        </authorList>
    </citation>
    <scope>NUCLEOTIDE SEQUENCE [LARGE SCALE GENOMIC DNA]</scope>
    <source>
        <strain evidence="2">X47</strain>
    </source>
</reference>
<organism evidence="2 3">
    <name type="scientific">Actinosynnema pretiosum</name>
    <dbReference type="NCBI Taxonomy" id="42197"/>
    <lineage>
        <taxon>Bacteria</taxon>
        <taxon>Bacillati</taxon>
        <taxon>Actinomycetota</taxon>
        <taxon>Actinomycetes</taxon>
        <taxon>Pseudonocardiales</taxon>
        <taxon>Pseudonocardiaceae</taxon>
        <taxon>Actinosynnema</taxon>
    </lineage>
</organism>
<name>A0A290Z800_9PSEU</name>
<protein>
    <submittedName>
        <fullName evidence="2">Uncharacterized protein</fullName>
    </submittedName>
</protein>